<dbReference type="AlphaFoldDB" id="A0A7C3J2R0"/>
<evidence type="ECO:0000259" key="1">
    <source>
        <dbReference type="Pfam" id="PF00462"/>
    </source>
</evidence>
<dbReference type="InterPro" id="IPR002109">
    <property type="entry name" value="Glutaredoxin"/>
</dbReference>
<dbReference type="EMBL" id="DSTX01000011">
    <property type="protein sequence ID" value="HFK20939.1"/>
    <property type="molecule type" value="Genomic_DNA"/>
</dbReference>
<dbReference type="InterPro" id="IPR036249">
    <property type="entry name" value="Thioredoxin-like_sf"/>
</dbReference>
<organism evidence="2">
    <name type="scientific">Candidatus Methanomethylicus mesodigestus</name>
    <dbReference type="NCBI Taxonomy" id="1867258"/>
    <lineage>
        <taxon>Archaea</taxon>
        <taxon>Thermoproteota</taxon>
        <taxon>Methanosuratincolia</taxon>
        <taxon>Candidatus Methanomethylicales</taxon>
        <taxon>Candidatus Methanomethylicaceae</taxon>
        <taxon>Candidatus Methanomethylicus</taxon>
    </lineage>
</organism>
<name>A0A7C3J2R0_9CREN</name>
<dbReference type="Pfam" id="PF00462">
    <property type="entry name" value="Glutaredoxin"/>
    <property type="match status" value="1"/>
</dbReference>
<reference evidence="2" key="1">
    <citation type="journal article" date="2020" name="mSystems">
        <title>Genome- and Community-Level Interaction Insights into Carbon Utilization and Element Cycling Functions of Hydrothermarchaeota in Hydrothermal Sediment.</title>
        <authorList>
            <person name="Zhou Z."/>
            <person name="Liu Y."/>
            <person name="Xu W."/>
            <person name="Pan J."/>
            <person name="Luo Z.H."/>
            <person name="Li M."/>
        </authorList>
    </citation>
    <scope>NUCLEOTIDE SEQUENCE [LARGE SCALE GENOMIC DNA]</scope>
    <source>
        <strain evidence="2">SpSt-468</strain>
    </source>
</reference>
<comment type="caution">
    <text evidence="2">The sequence shown here is derived from an EMBL/GenBank/DDBJ whole genome shotgun (WGS) entry which is preliminary data.</text>
</comment>
<dbReference type="PROSITE" id="PS51354">
    <property type="entry name" value="GLUTAREDOXIN_2"/>
    <property type="match status" value="1"/>
</dbReference>
<evidence type="ECO:0000313" key="2">
    <source>
        <dbReference type="EMBL" id="HFK20939.1"/>
    </source>
</evidence>
<dbReference type="SUPFAM" id="SSF52833">
    <property type="entry name" value="Thioredoxin-like"/>
    <property type="match status" value="1"/>
</dbReference>
<protein>
    <recommendedName>
        <fullName evidence="1">Glutaredoxin domain-containing protein</fullName>
    </recommendedName>
</protein>
<accession>A0A7C3J2R0</accession>
<feature type="domain" description="Glutaredoxin" evidence="1">
    <location>
        <begin position="3"/>
        <end position="65"/>
    </location>
</feature>
<gene>
    <name evidence="2" type="ORF">ENS19_06625</name>
</gene>
<proteinExistence type="predicted"/>
<sequence length="91" mass="10212">MRIELYTSETCSNCRKLKKLLPELLSGFGLKYEEVIVERNVEDSDVLADLLLLNTEIIPALHANGLLLNGEATLKPELLKNFIEKISQNNG</sequence>
<dbReference type="Gene3D" id="3.40.30.10">
    <property type="entry name" value="Glutaredoxin"/>
    <property type="match status" value="1"/>
</dbReference>